<evidence type="ECO:0000256" key="12">
    <source>
        <dbReference type="PIRSR" id="PIRSR000409-1"/>
    </source>
</evidence>
<dbReference type="SUPFAM" id="SSF57884">
    <property type="entry name" value="Ada DNA repair protein, N-terminal domain (N-Ada 10)"/>
    <property type="match status" value="1"/>
</dbReference>
<evidence type="ECO:0000313" key="16">
    <source>
        <dbReference type="Proteomes" id="UP000006844"/>
    </source>
</evidence>
<dbReference type="PROSITE" id="PS00374">
    <property type="entry name" value="MGMT"/>
    <property type="match status" value="1"/>
</dbReference>
<dbReference type="SUPFAM" id="SSF46689">
    <property type="entry name" value="Homeodomain-like"/>
    <property type="match status" value="1"/>
</dbReference>
<dbReference type="Proteomes" id="UP000006844">
    <property type="component" value="Chromosome"/>
</dbReference>
<evidence type="ECO:0000256" key="5">
    <source>
        <dbReference type="ARBA" id="ARBA00022679"/>
    </source>
</evidence>
<dbReference type="SUPFAM" id="SSF46767">
    <property type="entry name" value="Methylated DNA-protein cysteine methyltransferase, C-terminal domain"/>
    <property type="match status" value="1"/>
</dbReference>
<accession>E8V5Z8</accession>
<evidence type="ECO:0000256" key="10">
    <source>
        <dbReference type="ARBA" id="ARBA00023204"/>
    </source>
</evidence>
<keyword evidence="16" id="KW-1185">Reference proteome</keyword>
<dbReference type="InterPro" id="IPR036388">
    <property type="entry name" value="WH-like_DNA-bd_sf"/>
</dbReference>
<dbReference type="InterPro" id="IPR018060">
    <property type="entry name" value="HTH_AraC"/>
</dbReference>
<dbReference type="GO" id="GO:0008270">
    <property type="term" value="F:zinc ion binding"/>
    <property type="evidence" value="ECO:0007669"/>
    <property type="project" value="InterPro"/>
</dbReference>
<protein>
    <recommendedName>
        <fullName evidence="3">methylated-DNA--[protein]-cysteine S-methyltransferase</fullName>
        <ecNumber evidence="3">2.1.1.63</ecNumber>
    </recommendedName>
</protein>
<dbReference type="Pfam" id="PF02870">
    <property type="entry name" value="Methyltransf_1N"/>
    <property type="match status" value="1"/>
</dbReference>
<dbReference type="PANTHER" id="PTHR10815:SF14">
    <property type="entry name" value="BIFUNCTIONAL TRANSCRIPTIONAL ACTIVATOR_DNA REPAIR ENZYME ADA"/>
    <property type="match status" value="1"/>
</dbReference>
<dbReference type="FunFam" id="1.10.10.10:FF:000214">
    <property type="entry name" value="Methylated-DNA--protein-cysteine methyltransferase"/>
    <property type="match status" value="1"/>
</dbReference>
<evidence type="ECO:0000256" key="11">
    <source>
        <dbReference type="ARBA" id="ARBA00049348"/>
    </source>
</evidence>
<dbReference type="EC" id="2.1.1.63" evidence="3"/>
<evidence type="ECO:0000313" key="15">
    <source>
        <dbReference type="EMBL" id="ADV83816.1"/>
    </source>
</evidence>
<keyword evidence="5" id="KW-0808">Transferase</keyword>
<keyword evidence="8" id="KW-0010">Activator</keyword>
<reference evidence="15 16" key="1">
    <citation type="journal article" date="2012" name="Stand. Genomic Sci.">
        <title>Complete genome sequence of Terriglobus saanensis type strain SP1PR4(T), an Acidobacteria from tundra soil.</title>
        <authorList>
            <person name="Rawat S.R."/>
            <person name="Mannisto M.K."/>
            <person name="Starovoytov V."/>
            <person name="Goodwin L."/>
            <person name="Nolan M."/>
            <person name="Hauser L."/>
            <person name="Land M."/>
            <person name="Davenport K.W."/>
            <person name="Woyke T."/>
            <person name="Haggblom M.M."/>
        </authorList>
    </citation>
    <scope>NUCLEOTIDE SEQUENCE</scope>
    <source>
        <strain evidence="16">ATCC BAA-1853 / DSM 23119 / SP1PR4</strain>
    </source>
</reference>
<dbReference type="PANTHER" id="PTHR10815">
    <property type="entry name" value="METHYLATED-DNA--PROTEIN-CYSTEINE METHYLTRANSFERASE"/>
    <property type="match status" value="1"/>
</dbReference>
<evidence type="ECO:0000256" key="4">
    <source>
        <dbReference type="ARBA" id="ARBA00022603"/>
    </source>
</evidence>
<keyword evidence="13" id="KW-0479">Metal-binding</keyword>
<dbReference type="Pfam" id="PF02805">
    <property type="entry name" value="Ada_Zn_binding"/>
    <property type="match status" value="1"/>
</dbReference>
<dbReference type="PIRSF" id="PIRSF000409">
    <property type="entry name" value="Ada"/>
    <property type="match status" value="1"/>
</dbReference>
<evidence type="ECO:0000256" key="8">
    <source>
        <dbReference type="ARBA" id="ARBA00023159"/>
    </source>
</evidence>
<dbReference type="Gene3D" id="1.10.10.10">
    <property type="entry name" value="Winged helix-like DNA-binding domain superfamily/Winged helix DNA-binding domain"/>
    <property type="match status" value="1"/>
</dbReference>
<feature type="binding site" evidence="13">
    <location>
        <position position="43"/>
    </location>
    <ligand>
        <name>Zn(2+)</name>
        <dbReference type="ChEBI" id="CHEBI:29105"/>
    </ligand>
</feature>
<keyword evidence="7" id="KW-0805">Transcription regulation</keyword>
<evidence type="ECO:0000256" key="2">
    <source>
        <dbReference type="ARBA" id="ARBA00008711"/>
    </source>
</evidence>
<dbReference type="eggNOG" id="COG2169">
    <property type="taxonomic scope" value="Bacteria"/>
</dbReference>
<dbReference type="eggNOG" id="COG0350">
    <property type="taxonomic scope" value="Bacteria"/>
</dbReference>
<comment type="similarity">
    <text evidence="2">Belongs to the MGMT family.</text>
</comment>
<comment type="cofactor">
    <cofactor evidence="13">
        <name>Zn(2+)</name>
        <dbReference type="ChEBI" id="CHEBI:29105"/>
    </cofactor>
    <text evidence="13">Binds 1 zinc ion per subunit.</text>
</comment>
<feature type="binding site" evidence="13">
    <location>
        <position position="74"/>
    </location>
    <ligand>
        <name>Zn(2+)</name>
        <dbReference type="ChEBI" id="CHEBI:29105"/>
    </ligand>
</feature>
<dbReference type="OrthoDB" id="9802228at2"/>
<feature type="domain" description="HTH araC/xylS-type" evidence="14">
    <location>
        <begin position="95"/>
        <end position="191"/>
    </location>
</feature>
<dbReference type="GO" id="GO:0032259">
    <property type="term" value="P:methylation"/>
    <property type="evidence" value="ECO:0007669"/>
    <property type="project" value="UniProtKB-KW"/>
</dbReference>
<dbReference type="InterPro" id="IPR014048">
    <property type="entry name" value="MethylDNA_cys_MeTrfase_DNA-bd"/>
</dbReference>
<dbReference type="InterPro" id="IPR035451">
    <property type="entry name" value="Ada-like_dom_sf"/>
</dbReference>
<evidence type="ECO:0000256" key="1">
    <source>
        <dbReference type="ARBA" id="ARBA00001286"/>
    </source>
</evidence>
<evidence type="ECO:0000256" key="13">
    <source>
        <dbReference type="PIRSR" id="PIRSR000409-3"/>
    </source>
</evidence>
<dbReference type="SMART" id="SM00342">
    <property type="entry name" value="HTH_ARAC"/>
    <property type="match status" value="1"/>
</dbReference>
<evidence type="ECO:0000256" key="7">
    <source>
        <dbReference type="ARBA" id="ARBA00023015"/>
    </source>
</evidence>
<name>E8V5Z8_TERSS</name>
<dbReference type="GO" id="GO:0003700">
    <property type="term" value="F:DNA-binding transcription factor activity"/>
    <property type="evidence" value="ECO:0007669"/>
    <property type="project" value="InterPro"/>
</dbReference>
<dbReference type="InterPro" id="IPR036631">
    <property type="entry name" value="MGMT_N_sf"/>
</dbReference>
<organism evidence="15 16">
    <name type="scientific">Terriglobus saanensis (strain ATCC BAA-1853 / DSM 23119 / SP1PR4)</name>
    <dbReference type="NCBI Taxonomy" id="401053"/>
    <lineage>
        <taxon>Bacteria</taxon>
        <taxon>Pseudomonadati</taxon>
        <taxon>Acidobacteriota</taxon>
        <taxon>Terriglobia</taxon>
        <taxon>Terriglobales</taxon>
        <taxon>Acidobacteriaceae</taxon>
        <taxon>Terriglobus</taxon>
    </lineage>
</organism>
<feature type="binding site" evidence="13">
    <location>
        <position position="77"/>
    </location>
    <ligand>
        <name>Zn(2+)</name>
        <dbReference type="ChEBI" id="CHEBI:29105"/>
    </ligand>
</feature>
<proteinExistence type="inferred from homology"/>
<dbReference type="HOGENOM" id="CLU_000445_52_0_0"/>
<dbReference type="KEGG" id="tsa:AciPR4_3057"/>
<dbReference type="GO" id="GO:0003908">
    <property type="term" value="F:methylated-DNA-[protein]-cysteine S-methyltransferase activity"/>
    <property type="evidence" value="ECO:0007669"/>
    <property type="project" value="UniProtKB-EC"/>
</dbReference>
<dbReference type="AlphaFoldDB" id="E8V5Z8"/>
<evidence type="ECO:0000259" key="14">
    <source>
        <dbReference type="PROSITE" id="PS01124"/>
    </source>
</evidence>
<dbReference type="Pfam" id="PF01035">
    <property type="entry name" value="DNA_binding_1"/>
    <property type="match status" value="1"/>
</dbReference>
<evidence type="ECO:0000256" key="3">
    <source>
        <dbReference type="ARBA" id="ARBA00011918"/>
    </source>
</evidence>
<gene>
    <name evidence="15" type="ordered locus">AciPR4_3057</name>
</gene>
<comment type="catalytic activity">
    <reaction evidence="11">
        <text>a 6-O-methyl-2'-deoxyguanosine in DNA + L-cysteinyl-[protein] = S-methyl-L-cysteinyl-[protein] + a 2'-deoxyguanosine in DNA</text>
        <dbReference type="Rhea" id="RHEA:24000"/>
        <dbReference type="Rhea" id="RHEA-COMP:10131"/>
        <dbReference type="Rhea" id="RHEA-COMP:10132"/>
        <dbReference type="Rhea" id="RHEA-COMP:11367"/>
        <dbReference type="Rhea" id="RHEA-COMP:11368"/>
        <dbReference type="ChEBI" id="CHEBI:29950"/>
        <dbReference type="ChEBI" id="CHEBI:82612"/>
        <dbReference type="ChEBI" id="CHEBI:85445"/>
        <dbReference type="ChEBI" id="CHEBI:85448"/>
        <dbReference type="EC" id="2.1.1.63"/>
    </reaction>
</comment>
<dbReference type="InterPro" id="IPR008332">
    <property type="entry name" value="MethylG_MeTrfase_N"/>
</dbReference>
<keyword evidence="6" id="KW-0227">DNA damage</keyword>
<dbReference type="PROSITE" id="PS01124">
    <property type="entry name" value="HTH_ARAC_FAMILY_2"/>
    <property type="match status" value="1"/>
</dbReference>
<dbReference type="Pfam" id="PF12833">
    <property type="entry name" value="HTH_18"/>
    <property type="match status" value="1"/>
</dbReference>
<evidence type="ECO:0000256" key="9">
    <source>
        <dbReference type="ARBA" id="ARBA00023163"/>
    </source>
</evidence>
<dbReference type="GO" id="GO:0006281">
    <property type="term" value="P:DNA repair"/>
    <property type="evidence" value="ECO:0007669"/>
    <property type="project" value="UniProtKB-KW"/>
</dbReference>
<dbReference type="Gene3D" id="3.40.10.10">
    <property type="entry name" value="DNA Methylphosphotriester Repair Domain"/>
    <property type="match status" value="1"/>
</dbReference>
<feature type="active site" description="Nucleophile; methyl group acceptor from methylphosphotriester" evidence="12">
    <location>
        <position position="43"/>
    </location>
</feature>
<keyword evidence="9" id="KW-0804">Transcription</keyword>
<dbReference type="InterPro" id="IPR004026">
    <property type="entry name" value="Ada_DNA_repair_Zn-bd"/>
</dbReference>
<keyword evidence="4" id="KW-0489">Methyltransferase</keyword>
<feature type="binding site" evidence="13">
    <location>
        <position position="47"/>
    </location>
    <ligand>
        <name>Zn(2+)</name>
        <dbReference type="ChEBI" id="CHEBI:29105"/>
    </ligand>
</feature>
<dbReference type="InterPro" id="IPR009057">
    <property type="entry name" value="Homeodomain-like_sf"/>
</dbReference>
<dbReference type="InterPro" id="IPR036217">
    <property type="entry name" value="MethylDNA_cys_MeTrfase_DNAb"/>
</dbReference>
<sequence length="357" mass="38989">MFNPPTTAQVFPTLLQDPRWRMVLQREPSNDFVYGVTTTGIFCRSTCPSRRPEPANVRFYNNGAQARSAGLRPCKRCQPEDDSLAPSAKTAGLVAKACAYLDLQSDRTVPLSKLAEHVGLSPFHLQKLFRATVGVTPRQYVHAQRMKHFAEQIEAHSITDALYQAGFQSSSRLYENAARDLGMHPGDLRRKAAGLEILYSIAACPLGRVLVATTEKGICAIALGDTDEELLADLQRRFAKADLVPADDQVALQQVIALIAEPQAALALPLDLRATAFQLRVWQQLQLIPRGETRSYAQVAVALGKPTAARAVARACASNPVALAIPCHRVVGSSGAITGYRWGVDRKEKLLAMEQAH</sequence>
<dbReference type="STRING" id="401053.AciPR4_3057"/>
<dbReference type="CDD" id="cd06445">
    <property type="entry name" value="ATase"/>
    <property type="match status" value="1"/>
</dbReference>
<keyword evidence="13" id="KW-0862">Zinc</keyword>
<dbReference type="Gene3D" id="3.30.160.70">
    <property type="entry name" value="Methylated DNA-protein cysteine methyltransferase domain"/>
    <property type="match status" value="1"/>
</dbReference>
<feature type="active site" description="Nucleophile; methyl group acceptor from either O6-methylguanine or O4-methylthymine" evidence="12">
    <location>
        <position position="327"/>
    </location>
</feature>
<dbReference type="NCBIfam" id="TIGR00589">
    <property type="entry name" value="ogt"/>
    <property type="match status" value="1"/>
</dbReference>
<comment type="catalytic activity">
    <reaction evidence="1">
        <text>a 4-O-methyl-thymidine in DNA + L-cysteinyl-[protein] = a thymidine in DNA + S-methyl-L-cysteinyl-[protein]</text>
        <dbReference type="Rhea" id="RHEA:53428"/>
        <dbReference type="Rhea" id="RHEA-COMP:10131"/>
        <dbReference type="Rhea" id="RHEA-COMP:10132"/>
        <dbReference type="Rhea" id="RHEA-COMP:13555"/>
        <dbReference type="Rhea" id="RHEA-COMP:13556"/>
        <dbReference type="ChEBI" id="CHEBI:29950"/>
        <dbReference type="ChEBI" id="CHEBI:82612"/>
        <dbReference type="ChEBI" id="CHEBI:137386"/>
        <dbReference type="ChEBI" id="CHEBI:137387"/>
        <dbReference type="EC" id="2.1.1.63"/>
    </reaction>
</comment>
<dbReference type="NCBIfam" id="NF011964">
    <property type="entry name" value="PRK15435.1"/>
    <property type="match status" value="1"/>
</dbReference>
<dbReference type="InterPro" id="IPR001497">
    <property type="entry name" value="MethylDNA_cys_MeTrfase_AS"/>
</dbReference>
<dbReference type="SUPFAM" id="SSF53155">
    <property type="entry name" value="Methylated DNA-protein cysteine methyltransferase domain"/>
    <property type="match status" value="1"/>
</dbReference>
<dbReference type="Gene3D" id="1.10.10.60">
    <property type="entry name" value="Homeodomain-like"/>
    <property type="match status" value="1"/>
</dbReference>
<keyword evidence="10" id="KW-0234">DNA repair</keyword>
<dbReference type="EMBL" id="CP002467">
    <property type="protein sequence ID" value="ADV83816.1"/>
    <property type="molecule type" value="Genomic_DNA"/>
</dbReference>
<dbReference type="InterPro" id="IPR016221">
    <property type="entry name" value="Bifunct_regulatory_prot_Ada"/>
</dbReference>
<dbReference type="GO" id="GO:0043565">
    <property type="term" value="F:sequence-specific DNA binding"/>
    <property type="evidence" value="ECO:0007669"/>
    <property type="project" value="InterPro"/>
</dbReference>
<evidence type="ECO:0000256" key="6">
    <source>
        <dbReference type="ARBA" id="ARBA00022763"/>
    </source>
</evidence>